<keyword evidence="3 9" id="KW-0732">Signal</keyword>
<dbReference type="PRINTS" id="PR00811">
    <property type="entry name" value="BCTERIALGSPD"/>
</dbReference>
<reference evidence="11 13" key="1">
    <citation type="submission" date="2017-06" db="EMBL/GenBank/DDBJ databases">
        <title>Complete genome of Francisella adeliensis.</title>
        <authorList>
            <person name="Vallesi A."/>
            <person name="Sjodin A."/>
        </authorList>
    </citation>
    <scope>NUCLEOTIDE SEQUENCE [LARGE SCALE GENOMIC DNA]</scope>
    <source>
        <strain evidence="11 13">FDC440</strain>
    </source>
</reference>
<dbReference type="EMBL" id="CP043424">
    <property type="protein sequence ID" value="QIW12222.1"/>
    <property type="molecule type" value="Genomic_DNA"/>
</dbReference>
<keyword evidence="4" id="KW-0472">Membrane</keyword>
<dbReference type="Pfam" id="PF00263">
    <property type="entry name" value="Secretin"/>
    <property type="match status" value="1"/>
</dbReference>
<organism evidence="11 13">
    <name type="scientific">Francisella adeliensis</name>
    <dbReference type="NCBI Taxonomy" id="2007306"/>
    <lineage>
        <taxon>Bacteria</taxon>
        <taxon>Pseudomonadati</taxon>
        <taxon>Pseudomonadota</taxon>
        <taxon>Gammaproteobacteria</taxon>
        <taxon>Thiotrichales</taxon>
        <taxon>Francisellaceae</taxon>
        <taxon>Francisella</taxon>
    </lineage>
</organism>
<dbReference type="InterPro" id="IPR038591">
    <property type="entry name" value="NolW-like_sf"/>
</dbReference>
<dbReference type="Proteomes" id="UP000681131">
    <property type="component" value="Chromosome"/>
</dbReference>
<dbReference type="AlphaFoldDB" id="A0A2Z4Y1C8"/>
<evidence type="ECO:0000256" key="4">
    <source>
        <dbReference type="ARBA" id="ARBA00023136"/>
    </source>
</evidence>
<evidence type="ECO:0000256" key="9">
    <source>
        <dbReference type="SAM" id="SignalP"/>
    </source>
</evidence>
<dbReference type="GO" id="GO:0009306">
    <property type="term" value="P:protein secretion"/>
    <property type="evidence" value="ECO:0007669"/>
    <property type="project" value="InterPro"/>
</dbReference>
<feature type="domain" description="Secretin/TonB short N-terminal" evidence="10">
    <location>
        <begin position="206"/>
        <end position="254"/>
    </location>
</feature>
<proteinExistence type="inferred from homology"/>
<evidence type="ECO:0000313" key="14">
    <source>
        <dbReference type="Proteomes" id="UP000681131"/>
    </source>
</evidence>
<name>A0A2Z4Y1C8_9GAMM</name>
<protein>
    <submittedName>
        <fullName evidence="11 12">Secretin</fullName>
    </submittedName>
</protein>
<reference evidence="12 14" key="2">
    <citation type="submission" date="2019-08" db="EMBL/GenBank/DDBJ databases">
        <title>Complete genome sequences of Francisella adeliensis (FSC1325 and FSC1326).</title>
        <authorList>
            <person name="Ohrman C."/>
            <person name="Uneklint I."/>
            <person name="Vallesi A."/>
            <person name="Karlsson L."/>
            <person name="Sjodin A."/>
        </authorList>
    </citation>
    <scope>NUCLEOTIDE SEQUENCE [LARGE SCALE GENOMIC DNA]</scope>
    <source>
        <strain evidence="12 14">FSC1325</strain>
    </source>
</reference>
<evidence type="ECO:0000256" key="1">
    <source>
        <dbReference type="ARBA" id="ARBA00004370"/>
    </source>
</evidence>
<feature type="chain" id="PRO_5016454328" evidence="9">
    <location>
        <begin position="27"/>
        <end position="598"/>
    </location>
</feature>
<evidence type="ECO:0000313" key="11">
    <source>
        <dbReference type="EMBL" id="AXA34736.1"/>
    </source>
</evidence>
<evidence type="ECO:0000256" key="2">
    <source>
        <dbReference type="ARBA" id="ARBA00022448"/>
    </source>
</evidence>
<dbReference type="GO" id="GO:0009279">
    <property type="term" value="C:cell outer membrane"/>
    <property type="evidence" value="ECO:0007669"/>
    <property type="project" value="UniProtKB-SubCell"/>
</dbReference>
<gene>
    <name evidence="12" type="primary">pilQ</name>
    <name evidence="11" type="ORF">CDH04_05935</name>
    <name evidence="12" type="ORF">FZC43_05940</name>
</gene>
<evidence type="ECO:0000313" key="12">
    <source>
        <dbReference type="EMBL" id="QIW12222.1"/>
    </source>
</evidence>
<dbReference type="RefSeq" id="WP_112870909.1">
    <property type="nucleotide sequence ID" value="NZ_CP021781.1"/>
</dbReference>
<dbReference type="Gene3D" id="3.30.1370.120">
    <property type="match status" value="1"/>
</dbReference>
<comment type="subcellular location">
    <subcellularLocation>
        <location evidence="7">Cell outer membrane</location>
    </subcellularLocation>
    <subcellularLocation>
        <location evidence="1">Membrane</location>
    </subcellularLocation>
</comment>
<dbReference type="InterPro" id="IPR005644">
    <property type="entry name" value="NolW-like"/>
</dbReference>
<dbReference type="NCBIfam" id="TIGR02515">
    <property type="entry name" value="IV_pilus_PilQ"/>
    <property type="match status" value="1"/>
</dbReference>
<dbReference type="PRINTS" id="PR01032">
    <property type="entry name" value="PHAGEIV"/>
</dbReference>
<keyword evidence="14" id="KW-1185">Reference proteome</keyword>
<dbReference type="Gene3D" id="3.30.1370.130">
    <property type="match status" value="1"/>
</dbReference>
<accession>A0A2Z4Y1C8</accession>
<sequence length="598" mass="65492">MFFRKKKWSALLTLIGGVLSFDILIAEPTTEEATPQNTMSQPTQKAQPKIVGRSEQKKSDFEQHIKDLEFHRSLNGSAVFQPVFEENISGFSNYKTKISQDGYTLTITFNDTNISDKWVSNIDTKVFNTIVDSIKIRKENNKVIFVIHSLDRIALTDYKEGDTFKFTIDRRKSRVEGFNVNEPISISFKEAPVQTVLQVLSEFAGLNLVVSSSVRGNISIDLKNVPWNEVMNIVLVSKGLATKKMNSILYVATAAEIAAQEQLELQTKRSLENNATLITEFVPLNYTTAQAAQTVITSMAKQNGGIMSPRGSITSDARTNTLIITDTEEKMPRIKEVINEIDIPNDQVLIESRIVEVERSNSIQIGFNYKLFDPTGSTAIGLNTFKPGGDTPAPTPTGVGAASPDLLGATAALAWNVFGGMKLEVEITALENESLANSVASPHLIVANNETAFIKQGSQIPFNQSTASGAASIAFQEAVLELQVTPQIAPDGNVILDLLVTKNSIGASVGQTEEGADLPPTINTREITTKVMTKDGSTVVIGGIYEKTEKESRTKIPLLGDIPYIGYLFSFTEITDDDKELLIFITPKIIESNIEGDR</sequence>
<evidence type="ECO:0000256" key="6">
    <source>
        <dbReference type="RuleBase" id="RU004003"/>
    </source>
</evidence>
<dbReference type="InterPro" id="IPR051808">
    <property type="entry name" value="Type_IV_pilus_biogenesis"/>
</dbReference>
<feature type="compositionally biased region" description="Polar residues" evidence="8">
    <location>
        <begin position="31"/>
        <end position="46"/>
    </location>
</feature>
<dbReference type="KEGG" id="fad:CDH04_05935"/>
<dbReference type="Gene3D" id="2.60.40.3470">
    <property type="match status" value="1"/>
</dbReference>
<evidence type="ECO:0000256" key="8">
    <source>
        <dbReference type="SAM" id="MobiDB-lite"/>
    </source>
</evidence>
<dbReference type="EMBL" id="CP021781">
    <property type="protein sequence ID" value="AXA34736.1"/>
    <property type="molecule type" value="Genomic_DNA"/>
</dbReference>
<dbReference type="Proteomes" id="UP000251120">
    <property type="component" value="Chromosome"/>
</dbReference>
<dbReference type="InterPro" id="IPR013355">
    <property type="entry name" value="Pilus_4_PilQ"/>
</dbReference>
<comment type="similarity">
    <text evidence="6">Belongs to the bacterial secretin family.</text>
</comment>
<dbReference type="InterPro" id="IPR001775">
    <property type="entry name" value="GspD/PilQ"/>
</dbReference>
<feature type="region of interest" description="Disordered" evidence="8">
    <location>
        <begin position="31"/>
        <end position="55"/>
    </location>
</feature>
<evidence type="ECO:0000259" key="10">
    <source>
        <dbReference type="SMART" id="SM00965"/>
    </source>
</evidence>
<dbReference type="Pfam" id="PF03958">
    <property type="entry name" value="Secretin_N"/>
    <property type="match status" value="1"/>
</dbReference>
<dbReference type="SMART" id="SM00965">
    <property type="entry name" value="STN"/>
    <property type="match status" value="1"/>
</dbReference>
<dbReference type="InterPro" id="IPR004846">
    <property type="entry name" value="T2SS/T3SS_dom"/>
</dbReference>
<dbReference type="PANTHER" id="PTHR30604">
    <property type="entry name" value="PROTEIN TRANSPORT PROTEIN HOFQ"/>
    <property type="match status" value="1"/>
</dbReference>
<keyword evidence="5" id="KW-0998">Cell outer membrane</keyword>
<evidence type="ECO:0000313" key="13">
    <source>
        <dbReference type="Proteomes" id="UP000251120"/>
    </source>
</evidence>
<dbReference type="OrthoDB" id="9775455at2"/>
<evidence type="ECO:0000256" key="5">
    <source>
        <dbReference type="ARBA" id="ARBA00023237"/>
    </source>
</evidence>
<feature type="signal peptide" evidence="9">
    <location>
        <begin position="1"/>
        <end position="26"/>
    </location>
</feature>
<evidence type="ECO:0000256" key="7">
    <source>
        <dbReference type="RuleBase" id="RU004004"/>
    </source>
</evidence>
<evidence type="ECO:0000256" key="3">
    <source>
        <dbReference type="ARBA" id="ARBA00022729"/>
    </source>
</evidence>
<dbReference type="PANTHER" id="PTHR30604:SF1">
    <property type="entry name" value="DNA UTILIZATION PROTEIN HOFQ"/>
    <property type="match status" value="1"/>
</dbReference>
<dbReference type="InterPro" id="IPR011662">
    <property type="entry name" value="Secretin/TonB_short_N"/>
</dbReference>
<keyword evidence="2 7" id="KW-0813">Transport</keyword>